<organism evidence="7 8">
    <name type="scientific">Paracidovorax wautersii</name>
    <dbReference type="NCBI Taxonomy" id="1177982"/>
    <lineage>
        <taxon>Bacteria</taxon>
        <taxon>Pseudomonadati</taxon>
        <taxon>Pseudomonadota</taxon>
        <taxon>Betaproteobacteria</taxon>
        <taxon>Burkholderiales</taxon>
        <taxon>Comamonadaceae</taxon>
        <taxon>Paracidovorax</taxon>
    </lineage>
</organism>
<keyword evidence="8" id="KW-1185">Reference proteome</keyword>
<sequence length="153" mass="16259">MKLRVLAALAWVPAALSLSTPAAAQFAKPEDAIQYRQSALFVLGQHFTRLGAMANGRVPFDAKLAQENADVVAAMARLPWAAFEPGTDKGAPHKARPAVWAEPAKFKEHADKLVAQSTQLAAAARTGSLDAVKTSFSATAASCKACHDAYRDR</sequence>
<dbReference type="Pfam" id="PF01322">
    <property type="entry name" value="Cytochrom_C_2"/>
    <property type="match status" value="1"/>
</dbReference>
<evidence type="ECO:0000256" key="6">
    <source>
        <dbReference type="SAM" id="SignalP"/>
    </source>
</evidence>
<dbReference type="Gene3D" id="1.20.120.10">
    <property type="entry name" value="Cytochrome c/b562"/>
    <property type="match status" value="1"/>
</dbReference>
<keyword evidence="1" id="KW-0813">Transport</keyword>
<evidence type="ECO:0000313" key="7">
    <source>
        <dbReference type="EMBL" id="MDR6213263.1"/>
    </source>
</evidence>
<dbReference type="Proteomes" id="UP001267710">
    <property type="component" value="Unassembled WGS sequence"/>
</dbReference>
<dbReference type="PIRSF" id="PIRSF000027">
    <property type="entry name" value="Cytc_c_prime"/>
    <property type="match status" value="1"/>
</dbReference>
<protein>
    <submittedName>
        <fullName evidence="7">Cytochrome c556</fullName>
    </submittedName>
</protein>
<evidence type="ECO:0000256" key="5">
    <source>
        <dbReference type="ARBA" id="ARBA00023004"/>
    </source>
</evidence>
<dbReference type="SUPFAM" id="SSF47175">
    <property type="entry name" value="Cytochromes"/>
    <property type="match status" value="1"/>
</dbReference>
<feature type="signal peptide" evidence="6">
    <location>
        <begin position="1"/>
        <end position="24"/>
    </location>
</feature>
<evidence type="ECO:0000256" key="2">
    <source>
        <dbReference type="ARBA" id="ARBA00022617"/>
    </source>
</evidence>
<name>A0ABU1I9Q0_9BURK</name>
<dbReference type="InterPro" id="IPR002321">
    <property type="entry name" value="Cyt_c_II"/>
</dbReference>
<keyword evidence="2" id="KW-0349">Heme</keyword>
<reference evidence="7 8" key="1">
    <citation type="submission" date="2023-08" db="EMBL/GenBank/DDBJ databases">
        <title>Functional and genomic diversity of the sorghum phyllosphere microbiome.</title>
        <authorList>
            <person name="Shade A."/>
        </authorList>
    </citation>
    <scope>NUCLEOTIDE SEQUENCE [LARGE SCALE GENOMIC DNA]</scope>
    <source>
        <strain evidence="7 8">SORGH_AS_0335</strain>
    </source>
</reference>
<comment type="caution">
    <text evidence="7">The sequence shown here is derived from an EMBL/GenBank/DDBJ whole genome shotgun (WGS) entry which is preliminary data.</text>
</comment>
<evidence type="ECO:0000256" key="4">
    <source>
        <dbReference type="ARBA" id="ARBA00022982"/>
    </source>
</evidence>
<evidence type="ECO:0000256" key="3">
    <source>
        <dbReference type="ARBA" id="ARBA00022723"/>
    </source>
</evidence>
<dbReference type="EMBL" id="JAVIZX010000001">
    <property type="protein sequence ID" value="MDR6213263.1"/>
    <property type="molecule type" value="Genomic_DNA"/>
</dbReference>
<evidence type="ECO:0000256" key="1">
    <source>
        <dbReference type="ARBA" id="ARBA00022448"/>
    </source>
</evidence>
<evidence type="ECO:0000313" key="8">
    <source>
        <dbReference type="Proteomes" id="UP001267710"/>
    </source>
</evidence>
<dbReference type="InterPro" id="IPR012127">
    <property type="entry name" value="Cyt_c_prime"/>
</dbReference>
<dbReference type="PROSITE" id="PS51009">
    <property type="entry name" value="CYTCII"/>
    <property type="match status" value="1"/>
</dbReference>
<keyword evidence="3" id="KW-0479">Metal-binding</keyword>
<proteinExistence type="predicted"/>
<keyword evidence="6" id="KW-0732">Signal</keyword>
<feature type="chain" id="PRO_5047297128" evidence="6">
    <location>
        <begin position="25"/>
        <end position="153"/>
    </location>
</feature>
<keyword evidence="5" id="KW-0408">Iron</keyword>
<accession>A0ABU1I9Q0</accession>
<dbReference type="RefSeq" id="WP_309826614.1">
    <property type="nucleotide sequence ID" value="NZ_JAVIZX010000001.1"/>
</dbReference>
<gene>
    <name evidence="7" type="ORF">QE399_000952</name>
</gene>
<keyword evidence="4" id="KW-0249">Electron transport</keyword>
<dbReference type="InterPro" id="IPR010980">
    <property type="entry name" value="Cyt_c/b562"/>
</dbReference>